<keyword evidence="2 4" id="KW-0479">Metal-binding</keyword>
<accession>A0ABV6YVY2</accession>
<proteinExistence type="inferred from homology"/>
<dbReference type="EMBL" id="JBHPBY010000094">
    <property type="protein sequence ID" value="MFC1850361.1"/>
    <property type="molecule type" value="Genomic_DNA"/>
</dbReference>
<dbReference type="SUPFAM" id="SSF143856">
    <property type="entry name" value="DeoB insert domain-like"/>
    <property type="match status" value="1"/>
</dbReference>
<dbReference type="CDD" id="cd16009">
    <property type="entry name" value="PPM"/>
    <property type="match status" value="1"/>
</dbReference>
<name>A0ABV6YVY2_UNCC1</name>
<evidence type="ECO:0000256" key="2">
    <source>
        <dbReference type="ARBA" id="ARBA00022723"/>
    </source>
</evidence>
<dbReference type="EC" id="5.4.2.7" evidence="4 5"/>
<evidence type="ECO:0000256" key="4">
    <source>
        <dbReference type="HAMAP-Rule" id="MF_00740"/>
    </source>
</evidence>
<keyword evidence="4" id="KW-0963">Cytoplasm</keyword>
<evidence type="ECO:0000259" key="6">
    <source>
        <dbReference type="Pfam" id="PF01676"/>
    </source>
</evidence>
<comment type="caution">
    <text evidence="7">The sequence shown here is derived from an EMBL/GenBank/DDBJ whole genome shotgun (WGS) entry which is preliminary data.</text>
</comment>
<feature type="domain" description="Metalloenzyme" evidence="6">
    <location>
        <begin position="8"/>
        <end position="378"/>
    </location>
</feature>
<protein>
    <recommendedName>
        <fullName evidence="4 5">Phosphopentomutase</fullName>
        <ecNumber evidence="4 5">5.4.2.7</ecNumber>
    </recommendedName>
    <alternativeName>
        <fullName evidence="4">Phosphodeoxyribomutase</fullName>
    </alternativeName>
</protein>
<dbReference type="HAMAP" id="MF_00740">
    <property type="entry name" value="Phosphopentomut"/>
    <property type="match status" value="1"/>
</dbReference>
<gene>
    <name evidence="4" type="primary">deoB</name>
    <name evidence="7" type="ORF">ACFL27_09240</name>
</gene>
<dbReference type="InterPro" id="IPR017850">
    <property type="entry name" value="Alkaline_phosphatase_core_sf"/>
</dbReference>
<dbReference type="Proteomes" id="UP001594351">
    <property type="component" value="Unassembled WGS sequence"/>
</dbReference>
<dbReference type="PIRSF" id="PIRSF001491">
    <property type="entry name" value="Ppentomutase"/>
    <property type="match status" value="1"/>
</dbReference>
<keyword evidence="4 7" id="KW-0413">Isomerase</keyword>
<feature type="binding site" evidence="4">
    <location>
        <position position="329"/>
    </location>
    <ligand>
        <name>Mn(2+)</name>
        <dbReference type="ChEBI" id="CHEBI:29035"/>
        <label>1</label>
    </ligand>
</feature>
<feature type="binding site" evidence="4">
    <location>
        <position position="288"/>
    </location>
    <ligand>
        <name>Mn(2+)</name>
        <dbReference type="ChEBI" id="CHEBI:29035"/>
        <label>2</label>
    </ligand>
</feature>
<comment type="pathway">
    <text evidence="4">Carbohydrate degradation; 2-deoxy-D-ribose 1-phosphate degradation; D-glyceraldehyde 3-phosphate and acetaldehyde from 2-deoxy-alpha-D-ribose 1-phosphate: step 1/2.</text>
</comment>
<comment type="catalytic activity">
    <reaction evidence="4">
        <text>2-deoxy-alpha-D-ribose 1-phosphate = 2-deoxy-D-ribose 5-phosphate</text>
        <dbReference type="Rhea" id="RHEA:27658"/>
        <dbReference type="ChEBI" id="CHEBI:57259"/>
        <dbReference type="ChEBI" id="CHEBI:62877"/>
        <dbReference type="EC" id="5.4.2.7"/>
    </reaction>
</comment>
<evidence type="ECO:0000313" key="7">
    <source>
        <dbReference type="EMBL" id="MFC1850361.1"/>
    </source>
</evidence>
<keyword evidence="3 4" id="KW-0464">Manganese</keyword>
<comment type="catalytic activity">
    <reaction evidence="4">
        <text>alpha-D-ribose 1-phosphate = D-ribose 5-phosphate</text>
        <dbReference type="Rhea" id="RHEA:18793"/>
        <dbReference type="ChEBI" id="CHEBI:57720"/>
        <dbReference type="ChEBI" id="CHEBI:78346"/>
        <dbReference type="EC" id="5.4.2.7"/>
    </reaction>
</comment>
<dbReference type="Gene3D" id="3.30.70.1250">
    <property type="entry name" value="Phosphopentomutase"/>
    <property type="match status" value="1"/>
</dbReference>
<dbReference type="PANTHER" id="PTHR21110">
    <property type="entry name" value="PHOSPHOPENTOMUTASE"/>
    <property type="match status" value="1"/>
</dbReference>
<dbReference type="PANTHER" id="PTHR21110:SF0">
    <property type="entry name" value="PHOSPHOPENTOMUTASE"/>
    <property type="match status" value="1"/>
</dbReference>
<dbReference type="NCBIfam" id="TIGR01696">
    <property type="entry name" value="deoB"/>
    <property type="match status" value="1"/>
</dbReference>
<feature type="binding site" evidence="4">
    <location>
        <position position="330"/>
    </location>
    <ligand>
        <name>Mn(2+)</name>
        <dbReference type="ChEBI" id="CHEBI:29035"/>
        <label>1</label>
    </ligand>
</feature>
<dbReference type="Pfam" id="PF01676">
    <property type="entry name" value="Metalloenzyme"/>
    <property type="match status" value="1"/>
</dbReference>
<dbReference type="SUPFAM" id="SSF53649">
    <property type="entry name" value="Alkaline phosphatase-like"/>
    <property type="match status" value="1"/>
</dbReference>
<reference evidence="7 8" key="1">
    <citation type="submission" date="2024-09" db="EMBL/GenBank/DDBJ databases">
        <title>Laminarin stimulates single cell rates of sulfate reduction while oxygen inhibits transcriptomic activity in coastal marine sediment.</title>
        <authorList>
            <person name="Lindsay M."/>
            <person name="Orcutt B."/>
            <person name="Emerson D."/>
            <person name="Stepanauskas R."/>
            <person name="D'Angelo T."/>
        </authorList>
    </citation>
    <scope>NUCLEOTIDE SEQUENCE [LARGE SCALE GENOMIC DNA]</scope>
    <source>
        <strain evidence="7">SAG AM-311-K15</strain>
    </source>
</reference>
<comment type="subcellular location">
    <subcellularLocation>
        <location evidence="4">Cytoplasm</location>
    </subcellularLocation>
</comment>
<dbReference type="NCBIfam" id="NF003766">
    <property type="entry name" value="PRK05362.1"/>
    <property type="match status" value="1"/>
</dbReference>
<comment type="similarity">
    <text evidence="1 4">Belongs to the phosphopentomutase family.</text>
</comment>
<feature type="binding site" evidence="4">
    <location>
        <position position="341"/>
    </location>
    <ligand>
        <name>Mn(2+)</name>
        <dbReference type="ChEBI" id="CHEBI:29035"/>
        <label>2</label>
    </ligand>
</feature>
<organism evidence="7 8">
    <name type="scientific">candidate division CSSED10-310 bacterium</name>
    <dbReference type="NCBI Taxonomy" id="2855610"/>
    <lineage>
        <taxon>Bacteria</taxon>
        <taxon>Bacteria division CSSED10-310</taxon>
    </lineage>
</organism>
<evidence type="ECO:0000256" key="3">
    <source>
        <dbReference type="ARBA" id="ARBA00023211"/>
    </source>
</evidence>
<evidence type="ECO:0000313" key="8">
    <source>
        <dbReference type="Proteomes" id="UP001594351"/>
    </source>
</evidence>
<sequence length="394" mass="43123">MRPNKNHKRILLIVLDSVGVGALPDAAEYGDQDANTLGHVAAAAGGLQLPHLESLGLGHLGDFQGISPERTKFGAFGRMAEKSKGKDTITGHWEMAGIIVDKPFKTFPNGFPPQLMNAFEKEIQSRTLANKAASGTEIIKELGEYHLKTGYPIVYTSADSVFQIAAHEEIVPLEKLYHYCQVARQLCSDEYLVARVIARPFKGGPGKFYRTEGRKDFAVPPTARSVLEDLSEAGYPVVGIGKIEDIFVGKGITHSLHTGNNEEGMSTTLSALQQYPSGLIFVNLVDFDMKYGHRLDAAGYGAALEVFDQWLPSALSLMRDGDILLISADHGCDPTTPGTDHSREYVPLLVWTPLLKQVINLGTRTSFADIAQTVADYFLPYSRQFGTSFLHQIL</sequence>
<dbReference type="GO" id="GO:0008973">
    <property type="term" value="F:phosphopentomutase activity"/>
    <property type="evidence" value="ECO:0007669"/>
    <property type="project" value="UniProtKB-EC"/>
</dbReference>
<feature type="binding site" evidence="4">
    <location>
        <position position="16"/>
    </location>
    <ligand>
        <name>Mn(2+)</name>
        <dbReference type="ChEBI" id="CHEBI:29035"/>
        <label>1</label>
    </ligand>
</feature>
<comment type="function">
    <text evidence="4">Isomerase that catalyzes the conversion of deoxy-ribose 1-phosphate (dRib-1-P) and ribose 1-phosphate (Rib-1-P) to deoxy-ribose 5-phosphate (dRib-5-P) and ribose 5-phosphate (Rib-5-P), respectively.</text>
</comment>
<dbReference type="Gene3D" id="3.40.720.10">
    <property type="entry name" value="Alkaline Phosphatase, subunit A"/>
    <property type="match status" value="1"/>
</dbReference>
<comment type="cofactor">
    <cofactor evidence="4">
        <name>Mn(2+)</name>
        <dbReference type="ChEBI" id="CHEBI:29035"/>
    </cofactor>
    <text evidence="4">Binds 2 manganese ions.</text>
</comment>
<dbReference type="InterPro" id="IPR010045">
    <property type="entry name" value="DeoB"/>
</dbReference>
<evidence type="ECO:0000256" key="5">
    <source>
        <dbReference type="NCBIfam" id="TIGR01696"/>
    </source>
</evidence>
<keyword evidence="8" id="KW-1185">Reference proteome</keyword>
<dbReference type="InterPro" id="IPR006124">
    <property type="entry name" value="Metalloenzyme"/>
</dbReference>
<feature type="binding site" evidence="4">
    <location>
        <position position="293"/>
    </location>
    <ligand>
        <name>Mn(2+)</name>
        <dbReference type="ChEBI" id="CHEBI:29035"/>
        <label>2</label>
    </ligand>
</feature>
<evidence type="ECO:0000256" key="1">
    <source>
        <dbReference type="ARBA" id="ARBA00010373"/>
    </source>
</evidence>
<dbReference type="InterPro" id="IPR024052">
    <property type="entry name" value="Phosphopentomutase_DeoB_cap_sf"/>
</dbReference>